<gene>
    <name evidence="1" type="ORF">VSU01S_28430</name>
</gene>
<dbReference type="AlphaFoldDB" id="A0A511QTA6"/>
<evidence type="ECO:0000313" key="1">
    <source>
        <dbReference type="EMBL" id="GEM80598.1"/>
    </source>
</evidence>
<proteinExistence type="predicted"/>
<reference evidence="1 2" key="1">
    <citation type="submission" date="2019-07" db="EMBL/GenBank/DDBJ databases">
        <title>Whole genome shotgun sequence of Vibrio superstes NBRC 103154.</title>
        <authorList>
            <person name="Hosoyama A."/>
            <person name="Uohara A."/>
            <person name="Ohji S."/>
            <person name="Ichikawa N."/>
        </authorList>
    </citation>
    <scope>NUCLEOTIDE SEQUENCE [LARGE SCALE GENOMIC DNA]</scope>
    <source>
        <strain evidence="1 2">NBRC 103154</strain>
    </source>
</reference>
<keyword evidence="2" id="KW-1185">Reference proteome</keyword>
<name>A0A511QTA6_9VIBR</name>
<comment type="caution">
    <text evidence="1">The sequence shown here is derived from an EMBL/GenBank/DDBJ whole genome shotgun (WGS) entry which is preliminary data.</text>
</comment>
<sequence>MATGTTILAIKMMIAITSMSLFTRDITPEKIVSSRRAPLVNKIEIGITLAGIKAIVATIK</sequence>
<dbReference type="Proteomes" id="UP000321113">
    <property type="component" value="Unassembled WGS sequence"/>
</dbReference>
<protein>
    <submittedName>
        <fullName evidence="1">Uncharacterized protein</fullName>
    </submittedName>
</protein>
<evidence type="ECO:0000313" key="2">
    <source>
        <dbReference type="Proteomes" id="UP000321113"/>
    </source>
</evidence>
<organism evidence="1 2">
    <name type="scientific">Vibrio superstes NBRC 103154</name>
    <dbReference type="NCBI Taxonomy" id="1219062"/>
    <lineage>
        <taxon>Bacteria</taxon>
        <taxon>Pseudomonadati</taxon>
        <taxon>Pseudomonadota</taxon>
        <taxon>Gammaproteobacteria</taxon>
        <taxon>Vibrionales</taxon>
        <taxon>Vibrionaceae</taxon>
        <taxon>Vibrio</taxon>
    </lineage>
</organism>
<accession>A0A511QTA6</accession>
<dbReference type="EMBL" id="BJXK01000012">
    <property type="protein sequence ID" value="GEM80598.1"/>
    <property type="molecule type" value="Genomic_DNA"/>
</dbReference>